<organism evidence="8">
    <name type="scientific">hydrothermal vent metagenome</name>
    <dbReference type="NCBI Taxonomy" id="652676"/>
    <lineage>
        <taxon>unclassified sequences</taxon>
        <taxon>metagenomes</taxon>
        <taxon>ecological metagenomes</taxon>
    </lineage>
</organism>
<dbReference type="EMBL" id="UOFI01000033">
    <property type="protein sequence ID" value="VAW62893.1"/>
    <property type="molecule type" value="Genomic_DNA"/>
</dbReference>
<evidence type="ECO:0000256" key="6">
    <source>
        <dbReference type="ARBA" id="ARBA00023136"/>
    </source>
</evidence>
<sequence>MIASIIIWSIKNRLLVLLISVLLSAAGVYSVRTIAVDALPDLSDVQVIIRTAYSGQAPQIVEDQITYPLSMAMLSVPGAEAVRGYSFFGDSYVYVVFSDNTDLYWARSRVLEYLNQVSDQLPPGVKPKLGPDATGVGWIYQYALKDTSGKHDLAELRSLQDWFLKYELQTVEGVSEVATLGGMVKQYQVAIDPDRLRGYYLTLKNVKQAIQESNMETSGSVLEIAEAEYMVRFKGYVKNVEDIGLTSVPTSRRRLSISSLLLDDIAKTIQIGPAMRRGIADLNGEGEVVGGIVVMRSGENALTTIHAVKEKIQQLRDSLPEGVELIETYDRSELIKRSIDTLSHRLLEEFVVVVLVCALFLMHFRSSLVILLSLPIGILTAFIVMRLQGINANIMSLGGIAIAIGAMVDASIVMIENVHKHAEKSDFLGENRIIAIQRAATEVGPALFFSLLIITLSFLPVFTLEAQEARLFTPLAYTKTYAMAAAAGLSITLVPALMVYMIRGQIKKETENPVNRWLISVYRPLISKALKQPVMIVLGAGVLLLSVIWPVMQLGSEFMPELDEGDFLYMPTTLPGLSVGKARELLQQTDRLIKTIPEVEMVFGKVGRAETATDPAPLTMLETVVQLKPRELWREGMTMEKLKKILDERVSIPSLSNAWLMPIRTRIDMQSTGINTPLGIKISGDDLQTIQQLGKKIEALLSHMEETQTVLSDRSAGARYIEVDIDRRSAAHYGLSVAQIEESASIAIGGQDIIYTTEGRERYPVNLRYPQNWRNSITKLNELPMVITEDTQVQLRDLADIRVVDGPPMIKSENGRLTGWVYITIKGSDIGRYVEKAKKMLHDNIKLPSGYTVSWSGQYQYMQRAQQRLSYVIPLTLFIIFILLYISFRSLIESLMVMVAVPLALIGGAWLLWALSFNFSIAVAVGFIALAGVAAEFGVIMIIYLREAIQRHQPKNQEELRQAVIDGAIMRVRPKIMTAAVIIIGLMPILSGSGAGSEVMQRIAAPMIGGMITAPLVSMLLIPVMYYMWYRRRL</sequence>
<dbReference type="Gene3D" id="3.30.70.1320">
    <property type="entry name" value="Multidrug efflux transporter AcrB pore domain like"/>
    <property type="match status" value="1"/>
</dbReference>
<protein>
    <submittedName>
        <fullName evidence="8">Cobalt-zinc-cadmium resistance protein CzcA Cation efflux system protein CusA</fullName>
    </submittedName>
</protein>
<feature type="transmembrane region" description="Helical" evidence="7">
    <location>
        <begin position="895"/>
        <end position="915"/>
    </location>
</feature>
<evidence type="ECO:0000256" key="7">
    <source>
        <dbReference type="SAM" id="Phobius"/>
    </source>
</evidence>
<feature type="transmembrane region" description="Helical" evidence="7">
    <location>
        <begin position="869"/>
        <end position="888"/>
    </location>
</feature>
<feature type="transmembrane region" description="Helical" evidence="7">
    <location>
        <begin position="368"/>
        <end position="388"/>
    </location>
</feature>
<dbReference type="PRINTS" id="PR00702">
    <property type="entry name" value="ACRIFLAVINRP"/>
</dbReference>
<feature type="transmembrane region" description="Helical" evidence="7">
    <location>
        <begin position="394"/>
        <end position="418"/>
    </location>
</feature>
<dbReference type="InterPro" id="IPR004763">
    <property type="entry name" value="CusA-like"/>
</dbReference>
<dbReference type="Gene3D" id="3.30.70.1430">
    <property type="entry name" value="Multidrug efflux transporter AcrB pore domain"/>
    <property type="match status" value="2"/>
</dbReference>
<keyword evidence="5 7" id="KW-1133">Transmembrane helix</keyword>
<dbReference type="AlphaFoldDB" id="A0A3B0XF38"/>
<dbReference type="SUPFAM" id="SSF82866">
    <property type="entry name" value="Multidrug efflux transporter AcrB transmembrane domain"/>
    <property type="match status" value="2"/>
</dbReference>
<dbReference type="GO" id="GO:0042910">
    <property type="term" value="F:xenobiotic transmembrane transporter activity"/>
    <property type="evidence" value="ECO:0007669"/>
    <property type="project" value="TreeGrafter"/>
</dbReference>
<gene>
    <name evidence="8" type="ORF">MNBD_GAMMA09-3385</name>
</gene>
<dbReference type="GO" id="GO:0008324">
    <property type="term" value="F:monoatomic cation transmembrane transporter activity"/>
    <property type="evidence" value="ECO:0007669"/>
    <property type="project" value="InterPro"/>
</dbReference>
<evidence type="ECO:0000256" key="4">
    <source>
        <dbReference type="ARBA" id="ARBA00022692"/>
    </source>
</evidence>
<evidence type="ECO:0000313" key="8">
    <source>
        <dbReference type="EMBL" id="VAW62893.1"/>
    </source>
</evidence>
<dbReference type="Gene3D" id="3.30.2090.10">
    <property type="entry name" value="Multidrug efflux transporter AcrB TolC docking domain, DN and DC subdomains"/>
    <property type="match status" value="2"/>
</dbReference>
<dbReference type="InterPro" id="IPR027463">
    <property type="entry name" value="AcrB_DN_DC_subdom"/>
</dbReference>
<keyword evidence="6 7" id="KW-0472">Membrane</keyword>
<dbReference type="Pfam" id="PF00873">
    <property type="entry name" value="ACR_tran"/>
    <property type="match status" value="1"/>
</dbReference>
<feature type="transmembrane region" description="Helical" evidence="7">
    <location>
        <begin position="921"/>
        <end position="945"/>
    </location>
</feature>
<keyword evidence="2" id="KW-0813">Transport</keyword>
<feature type="transmembrane region" description="Helical" evidence="7">
    <location>
        <begin position="976"/>
        <end position="995"/>
    </location>
</feature>
<dbReference type="Gene3D" id="3.30.70.1440">
    <property type="entry name" value="Multidrug efflux transporter AcrB pore domain"/>
    <property type="match status" value="1"/>
</dbReference>
<feature type="transmembrane region" description="Helical" evidence="7">
    <location>
        <begin position="439"/>
        <end position="461"/>
    </location>
</feature>
<feature type="transmembrane region" description="Helical" evidence="7">
    <location>
        <begin position="1007"/>
        <end position="1029"/>
    </location>
</feature>
<feature type="transmembrane region" description="Helical" evidence="7">
    <location>
        <begin position="481"/>
        <end position="502"/>
    </location>
</feature>
<name>A0A3B0XF38_9ZZZZ</name>
<keyword evidence="4 7" id="KW-0812">Transmembrane</keyword>
<dbReference type="PANTHER" id="PTHR32063:SF19">
    <property type="entry name" value="CATION EFFLUX SYSTEM PROTEIN CUSA"/>
    <property type="match status" value="1"/>
</dbReference>
<dbReference type="GO" id="GO:0005886">
    <property type="term" value="C:plasma membrane"/>
    <property type="evidence" value="ECO:0007669"/>
    <property type="project" value="UniProtKB-SubCell"/>
</dbReference>
<dbReference type="SUPFAM" id="SSF82714">
    <property type="entry name" value="Multidrug efflux transporter AcrB TolC docking domain, DN and DC subdomains"/>
    <property type="match status" value="2"/>
</dbReference>
<dbReference type="SUPFAM" id="SSF82693">
    <property type="entry name" value="Multidrug efflux transporter AcrB pore domain, PN1, PN2, PC1 and PC2 subdomains"/>
    <property type="match status" value="2"/>
</dbReference>
<feature type="transmembrane region" description="Helical" evidence="7">
    <location>
        <begin position="533"/>
        <end position="552"/>
    </location>
</feature>
<keyword evidence="3" id="KW-1003">Cell membrane</keyword>
<reference evidence="8" key="1">
    <citation type="submission" date="2018-06" db="EMBL/GenBank/DDBJ databases">
        <authorList>
            <person name="Zhirakovskaya E."/>
        </authorList>
    </citation>
    <scope>NUCLEOTIDE SEQUENCE</scope>
</reference>
<comment type="subcellular location">
    <subcellularLocation>
        <location evidence="1">Cell membrane</location>
        <topology evidence="1">Multi-pass membrane protein</topology>
    </subcellularLocation>
</comment>
<dbReference type="NCBIfam" id="TIGR00914">
    <property type="entry name" value="2A0601"/>
    <property type="match status" value="1"/>
</dbReference>
<dbReference type="PANTHER" id="PTHR32063">
    <property type="match status" value="1"/>
</dbReference>
<evidence type="ECO:0000256" key="1">
    <source>
        <dbReference type="ARBA" id="ARBA00004651"/>
    </source>
</evidence>
<evidence type="ECO:0000256" key="5">
    <source>
        <dbReference type="ARBA" id="ARBA00022989"/>
    </source>
</evidence>
<dbReference type="InterPro" id="IPR001036">
    <property type="entry name" value="Acrflvin-R"/>
</dbReference>
<evidence type="ECO:0000256" key="3">
    <source>
        <dbReference type="ARBA" id="ARBA00022475"/>
    </source>
</evidence>
<proteinExistence type="predicted"/>
<evidence type="ECO:0000256" key="2">
    <source>
        <dbReference type="ARBA" id="ARBA00022448"/>
    </source>
</evidence>
<feature type="transmembrane region" description="Helical" evidence="7">
    <location>
        <begin position="342"/>
        <end position="361"/>
    </location>
</feature>
<dbReference type="Gene3D" id="1.20.1640.10">
    <property type="entry name" value="Multidrug efflux transporter AcrB transmembrane domain"/>
    <property type="match status" value="2"/>
</dbReference>
<accession>A0A3B0XF38</accession>